<feature type="region of interest" description="Disordered" evidence="2">
    <location>
        <begin position="124"/>
        <end position="154"/>
    </location>
</feature>
<organism evidence="5 6">
    <name type="scientific">Veillonella atypica ACS-049-V-Sch6</name>
    <dbReference type="NCBI Taxonomy" id="866776"/>
    <lineage>
        <taxon>Bacteria</taxon>
        <taxon>Bacillati</taxon>
        <taxon>Bacillota</taxon>
        <taxon>Negativicutes</taxon>
        <taxon>Veillonellales</taxon>
        <taxon>Veillonellaceae</taxon>
        <taxon>Veillonella</taxon>
    </lineage>
</organism>
<dbReference type="Pfam" id="PF13518">
    <property type="entry name" value="HTH_28"/>
    <property type="match status" value="1"/>
</dbReference>
<dbReference type="GO" id="GO:0043565">
    <property type="term" value="F:sequence-specific DNA binding"/>
    <property type="evidence" value="ECO:0007669"/>
    <property type="project" value="InterPro"/>
</dbReference>
<dbReference type="RefSeq" id="WP_005375513.1">
    <property type="nucleotide sequence ID" value="NZ_AEDR01000005.1"/>
</dbReference>
<evidence type="ECO:0000259" key="4">
    <source>
        <dbReference type="Pfam" id="PF13518"/>
    </source>
</evidence>
<dbReference type="InterPro" id="IPR010332">
    <property type="entry name" value="ATPase_terminase-su_N"/>
</dbReference>
<evidence type="ECO:0000256" key="1">
    <source>
        <dbReference type="ARBA" id="ARBA00038232"/>
    </source>
</evidence>
<dbReference type="InterPro" id="IPR009057">
    <property type="entry name" value="Homeodomain-like_sf"/>
</dbReference>
<dbReference type="SUPFAM" id="SSF46689">
    <property type="entry name" value="Homeodomain-like"/>
    <property type="match status" value="1"/>
</dbReference>
<evidence type="ECO:0000259" key="3">
    <source>
        <dbReference type="Pfam" id="PF06056"/>
    </source>
</evidence>
<dbReference type="SUPFAM" id="SSF48295">
    <property type="entry name" value="TrpR-like"/>
    <property type="match status" value="1"/>
</dbReference>
<dbReference type="Pfam" id="PF06056">
    <property type="entry name" value="Terminase_5"/>
    <property type="match status" value="1"/>
</dbReference>
<evidence type="ECO:0000256" key="2">
    <source>
        <dbReference type="SAM" id="MobiDB-lite"/>
    </source>
</evidence>
<accession>E1L470</accession>
<dbReference type="InterPro" id="IPR036388">
    <property type="entry name" value="WH-like_DNA-bd_sf"/>
</dbReference>
<dbReference type="Proteomes" id="UP000004211">
    <property type="component" value="Unassembled WGS sequence"/>
</dbReference>
<dbReference type="PANTHER" id="PTHR33795">
    <property type="entry name" value="INSERTION ELEMENT IS150 PROTEIN INSJ"/>
    <property type="match status" value="1"/>
</dbReference>
<reference evidence="5 6" key="1">
    <citation type="submission" date="2010-08" db="EMBL/GenBank/DDBJ databases">
        <authorList>
            <person name="Durkin A.S."/>
            <person name="Madupu R."/>
            <person name="Torralba M."/>
            <person name="Gillis M."/>
            <person name="Methe B."/>
            <person name="Sutton G."/>
            <person name="Nelson K.E."/>
        </authorList>
    </citation>
    <scope>NUCLEOTIDE SEQUENCE [LARGE SCALE GENOMIC DNA]</scope>
    <source>
        <strain evidence="5 6">ACS-049-V-Sch6</strain>
    </source>
</reference>
<protein>
    <submittedName>
        <fullName evidence="5">Transposase</fullName>
    </submittedName>
</protein>
<feature type="domain" description="Insertion element IS150 protein InsJ-like helix-turn-helix" evidence="4">
    <location>
        <begin position="79"/>
        <end position="132"/>
    </location>
</feature>
<comment type="similarity">
    <text evidence="1">Belongs to the IS150/IS1296 orfA family.</text>
</comment>
<dbReference type="EMBL" id="AEDR01000005">
    <property type="protein sequence ID" value="EFL56958.1"/>
    <property type="molecule type" value="Genomic_DNA"/>
</dbReference>
<dbReference type="InterPro" id="IPR052057">
    <property type="entry name" value="IS150/IS1296_orfA-like"/>
</dbReference>
<comment type="caution">
    <text evidence="5">The sequence shown here is derived from an EMBL/GenBank/DDBJ whole genome shotgun (WGS) entry which is preliminary data.</text>
</comment>
<gene>
    <name evidence="5" type="ORF">HMPREF9321_0375</name>
</gene>
<evidence type="ECO:0000313" key="6">
    <source>
        <dbReference type="Proteomes" id="UP000004211"/>
    </source>
</evidence>
<dbReference type="PANTHER" id="PTHR33795:SF1">
    <property type="entry name" value="INSERTION ELEMENT IS150 PROTEIN INSJ"/>
    <property type="match status" value="1"/>
</dbReference>
<proteinExistence type="inferred from homology"/>
<dbReference type="eggNOG" id="COG2963">
    <property type="taxonomic scope" value="Bacteria"/>
</dbReference>
<dbReference type="Gene3D" id="1.10.10.10">
    <property type="entry name" value="Winged helix-like DNA-binding domain superfamily/Winged helix DNA-binding domain"/>
    <property type="match status" value="2"/>
</dbReference>
<feature type="domain" description="Terminase ATPase subunit N-terminal" evidence="3">
    <location>
        <begin position="25"/>
        <end position="65"/>
    </location>
</feature>
<dbReference type="AlphaFoldDB" id="E1L470"/>
<dbReference type="InterPro" id="IPR055247">
    <property type="entry name" value="InsJ-like_HTH"/>
</dbReference>
<dbReference type="InterPro" id="IPR010921">
    <property type="entry name" value="Trp_repressor/repl_initiator"/>
</dbReference>
<sequence length="200" mass="23590">MNCTPKIGHNFWRCSFSMSKYSQKTKDQALYLFKIGFGIHSVANQLNISRRTIENWLFKYKNNSSLSRKMNRRIFSAKFKRKVIETRLQNKLSFKETAELFNIDNPSLIAAWNKKYLDEGFLGLQPKPKGRPPMKTKKEINVQADSTPKSDKERIKELEAENARLKYEISFYDDFMREMREIAKPNRAVKKKPKQLPSKD</sequence>
<name>E1L470_9FIRM</name>
<evidence type="ECO:0000313" key="5">
    <source>
        <dbReference type="EMBL" id="EFL56958.1"/>
    </source>
</evidence>